<evidence type="ECO:0000313" key="7">
    <source>
        <dbReference type="EMBL" id="SCU64935.1"/>
    </source>
</evidence>
<keyword evidence="2" id="KW-0507">mRNA processing</keyword>
<dbReference type="SMR" id="A0A1G4I027"/>
<comment type="similarity">
    <text evidence="1">Belongs to the snRNP Sm proteins family.</text>
</comment>
<dbReference type="AlphaFoldDB" id="A0A1G4I027"/>
<dbReference type="SMART" id="SM00651">
    <property type="entry name" value="Sm"/>
    <property type="match status" value="1"/>
</dbReference>
<keyword evidence="8" id="KW-1185">Reference proteome</keyword>
<dbReference type="InterPro" id="IPR047575">
    <property type="entry name" value="Sm"/>
</dbReference>
<dbReference type="PANTHER" id="PTHR15588">
    <property type="entry name" value="LSM1"/>
    <property type="match status" value="1"/>
</dbReference>
<dbReference type="GO" id="GO:0000398">
    <property type="term" value="P:mRNA splicing, via spliceosome"/>
    <property type="evidence" value="ECO:0007669"/>
    <property type="project" value="TreeGrafter"/>
</dbReference>
<comment type="caution">
    <text evidence="7">The sequence shown here is derived from an EMBL/GenBank/DDBJ whole genome shotgun (WGS) entry which is preliminary data.</text>
</comment>
<dbReference type="Pfam" id="PF01423">
    <property type="entry name" value="LSM"/>
    <property type="match status" value="1"/>
</dbReference>
<protein>
    <submittedName>
        <fullName evidence="7">U6 snRNA-associated Sm-like protein LSm8p</fullName>
    </submittedName>
</protein>
<dbReference type="PROSITE" id="PS52002">
    <property type="entry name" value="SM"/>
    <property type="match status" value="1"/>
</dbReference>
<dbReference type="GO" id="GO:0046540">
    <property type="term" value="C:U4/U6 x U5 tri-snRNP complex"/>
    <property type="evidence" value="ECO:0007669"/>
    <property type="project" value="TreeGrafter"/>
</dbReference>
<dbReference type="GO" id="GO:0005688">
    <property type="term" value="C:U6 snRNP"/>
    <property type="evidence" value="ECO:0007669"/>
    <property type="project" value="TreeGrafter"/>
</dbReference>
<gene>
    <name evidence="7" type="ORF">TEOVI_000541600</name>
</gene>
<dbReference type="RefSeq" id="XP_067076618.1">
    <property type="nucleotide sequence ID" value="XM_067220517.1"/>
</dbReference>
<keyword evidence="4" id="KW-0687">Ribonucleoprotein</keyword>
<dbReference type="Proteomes" id="UP000195570">
    <property type="component" value="Unassembled WGS sequence"/>
</dbReference>
<proteinExistence type="inferred from homology"/>
<organism evidence="7 8">
    <name type="scientific">Trypanosoma equiperdum</name>
    <dbReference type="NCBI Taxonomy" id="5694"/>
    <lineage>
        <taxon>Eukaryota</taxon>
        <taxon>Discoba</taxon>
        <taxon>Euglenozoa</taxon>
        <taxon>Kinetoplastea</taxon>
        <taxon>Metakinetoplastina</taxon>
        <taxon>Trypanosomatida</taxon>
        <taxon>Trypanosomatidae</taxon>
        <taxon>Trypanosoma</taxon>
    </lineage>
</organism>
<evidence type="ECO:0000313" key="8">
    <source>
        <dbReference type="Proteomes" id="UP000195570"/>
    </source>
</evidence>
<accession>A0A1G4I027</accession>
<dbReference type="GO" id="GO:0003729">
    <property type="term" value="F:mRNA binding"/>
    <property type="evidence" value="ECO:0007669"/>
    <property type="project" value="TreeGrafter"/>
</dbReference>
<name>A0A1G4I027_TRYEQ</name>
<evidence type="ECO:0000256" key="4">
    <source>
        <dbReference type="ARBA" id="ARBA00023274"/>
    </source>
</evidence>
<dbReference type="InterPro" id="IPR001163">
    <property type="entry name" value="Sm_dom_euk/arc"/>
</dbReference>
<evidence type="ECO:0000256" key="5">
    <source>
        <dbReference type="SAM" id="MobiDB-lite"/>
    </source>
</evidence>
<dbReference type="GO" id="GO:0071011">
    <property type="term" value="C:precatalytic spliceosome"/>
    <property type="evidence" value="ECO:0007669"/>
    <property type="project" value="TreeGrafter"/>
</dbReference>
<evidence type="ECO:0000256" key="3">
    <source>
        <dbReference type="ARBA" id="ARBA00022884"/>
    </source>
</evidence>
<dbReference type="Gene3D" id="2.30.30.100">
    <property type="match status" value="1"/>
</dbReference>
<dbReference type="InterPro" id="IPR044642">
    <property type="entry name" value="PTHR15588"/>
</dbReference>
<dbReference type="PANTHER" id="PTHR15588:SF9">
    <property type="entry name" value="U6 SNRNA-ASSOCIATED SM-LIKE PROTEIN LSM8"/>
    <property type="match status" value="1"/>
</dbReference>
<evidence type="ECO:0000256" key="1">
    <source>
        <dbReference type="ARBA" id="ARBA00006850"/>
    </source>
</evidence>
<dbReference type="VEuPathDB" id="TriTrypDB:TEOVI_000541600"/>
<reference evidence="7" key="1">
    <citation type="submission" date="2016-09" db="EMBL/GenBank/DDBJ databases">
        <authorList>
            <person name="Hebert L."/>
            <person name="Moumen B."/>
        </authorList>
    </citation>
    <scope>NUCLEOTIDE SEQUENCE [LARGE SCALE GENOMIC DNA]</scope>
    <source>
        <strain evidence="7">OVI</strain>
    </source>
</reference>
<sequence>MLSQYLRRRVSVVTVDGRYLVGVLHAADQLMNLVLTSCAERVFDDEAEDSTDPNDIKNNRNGTNGATPPGGEMREHSLGVLMIRGSDVVCVASVNTVEEAKLSRKLWRGRNLPVVERVARSATASVKGG</sequence>
<keyword evidence="3" id="KW-0694">RNA-binding</keyword>
<feature type="region of interest" description="Disordered" evidence="5">
    <location>
        <begin position="45"/>
        <end position="74"/>
    </location>
</feature>
<dbReference type="GeneID" id="92379356"/>
<evidence type="ECO:0000256" key="2">
    <source>
        <dbReference type="ARBA" id="ARBA00022664"/>
    </source>
</evidence>
<dbReference type="InterPro" id="IPR010920">
    <property type="entry name" value="LSM_dom_sf"/>
</dbReference>
<feature type="domain" description="Sm" evidence="6">
    <location>
        <begin position="1"/>
        <end position="97"/>
    </location>
</feature>
<dbReference type="EMBL" id="CZPT02000193">
    <property type="protein sequence ID" value="SCU64935.1"/>
    <property type="molecule type" value="Genomic_DNA"/>
</dbReference>
<dbReference type="SUPFAM" id="SSF50182">
    <property type="entry name" value="Sm-like ribonucleoproteins"/>
    <property type="match status" value="1"/>
</dbReference>
<evidence type="ECO:0000259" key="6">
    <source>
        <dbReference type="PROSITE" id="PS52002"/>
    </source>
</evidence>